<keyword evidence="1" id="KW-1133">Transmembrane helix</keyword>
<dbReference type="eggNOG" id="ENOG5032RU4">
    <property type="taxonomic scope" value="Bacteria"/>
</dbReference>
<protein>
    <submittedName>
        <fullName evidence="2">Putative membrane protein</fullName>
    </submittedName>
</protein>
<dbReference type="AlphaFoldDB" id="Q2NDX6"/>
<dbReference type="EMBL" id="CP000157">
    <property type="protein sequence ID" value="ABC62115.1"/>
    <property type="molecule type" value="Genomic_DNA"/>
</dbReference>
<evidence type="ECO:0000313" key="3">
    <source>
        <dbReference type="Proteomes" id="UP000008808"/>
    </source>
</evidence>
<dbReference type="HOGENOM" id="CLU_107112_1_0_5"/>
<proteinExistence type="predicted"/>
<name>Q2NDX6_ERYLH</name>
<evidence type="ECO:0000313" key="2">
    <source>
        <dbReference type="EMBL" id="ABC62115.1"/>
    </source>
</evidence>
<feature type="transmembrane region" description="Helical" evidence="1">
    <location>
        <begin position="24"/>
        <end position="50"/>
    </location>
</feature>
<sequence length="197" mass="21581">MDRVRRVKLTGQFRPFSRHIRRYFHAYGGWSGVFGSPLFLVSVLIAAASYRQWLNPDWVDTIYALVPSLLGFSLGTYAILFSLITARVKGAMRAVKSDDDVSALEQVNATFFHFIFVQVIALVWAFGFDGSAFADLAAATKASLPAIGWGFVVLKLVGSFVGYTLLVYSITLVVGAALAIYRLALISDPGETGEQDQ</sequence>
<feature type="transmembrane region" description="Helical" evidence="1">
    <location>
        <begin position="147"/>
        <end position="180"/>
    </location>
</feature>
<keyword evidence="3" id="KW-1185">Reference proteome</keyword>
<keyword evidence="1" id="KW-0472">Membrane</keyword>
<accession>Q2NDX6</accession>
<evidence type="ECO:0000256" key="1">
    <source>
        <dbReference type="SAM" id="Phobius"/>
    </source>
</evidence>
<feature type="transmembrane region" description="Helical" evidence="1">
    <location>
        <begin position="107"/>
        <end position="127"/>
    </location>
</feature>
<reference evidence="3" key="1">
    <citation type="journal article" date="2009" name="J. Bacteriol.">
        <title>Complete genome sequence of Erythrobacter litoralis HTCC2594.</title>
        <authorList>
            <person name="Oh H.M."/>
            <person name="Giovannoni S.J."/>
            <person name="Ferriera S."/>
            <person name="Johnson J."/>
            <person name="Cho J.C."/>
        </authorList>
    </citation>
    <scope>NUCLEOTIDE SEQUENCE [LARGE SCALE GENOMIC DNA]</scope>
    <source>
        <strain evidence="3">HTCC2594</strain>
    </source>
</reference>
<dbReference type="KEGG" id="eli:ELI_00115"/>
<gene>
    <name evidence="2" type="ordered locus">ELI_00115</name>
</gene>
<dbReference type="Proteomes" id="UP000008808">
    <property type="component" value="Chromosome"/>
</dbReference>
<feature type="transmembrane region" description="Helical" evidence="1">
    <location>
        <begin position="62"/>
        <end position="86"/>
    </location>
</feature>
<keyword evidence="1" id="KW-0812">Transmembrane</keyword>
<organism evidence="2 3">
    <name type="scientific">Erythrobacter litoralis (strain HTCC2594)</name>
    <dbReference type="NCBI Taxonomy" id="314225"/>
    <lineage>
        <taxon>Bacteria</taxon>
        <taxon>Pseudomonadati</taxon>
        <taxon>Pseudomonadota</taxon>
        <taxon>Alphaproteobacteria</taxon>
        <taxon>Sphingomonadales</taxon>
        <taxon>Erythrobacteraceae</taxon>
        <taxon>Erythrobacter/Porphyrobacter group</taxon>
        <taxon>Erythrobacter</taxon>
    </lineage>
</organism>